<dbReference type="AlphaFoldDB" id="A0AAP0IEV2"/>
<accession>A0AAP0IEV2</accession>
<keyword evidence="2" id="KW-1185">Reference proteome</keyword>
<dbReference type="Proteomes" id="UP001420932">
    <property type="component" value="Unassembled WGS sequence"/>
</dbReference>
<protein>
    <submittedName>
        <fullName evidence="1">Uncharacterized protein</fullName>
    </submittedName>
</protein>
<evidence type="ECO:0000313" key="1">
    <source>
        <dbReference type="EMBL" id="KAK9114133.1"/>
    </source>
</evidence>
<evidence type="ECO:0000313" key="2">
    <source>
        <dbReference type="Proteomes" id="UP001420932"/>
    </source>
</evidence>
<gene>
    <name evidence="1" type="ORF">Syun_020930</name>
</gene>
<organism evidence="1 2">
    <name type="scientific">Stephania yunnanensis</name>
    <dbReference type="NCBI Taxonomy" id="152371"/>
    <lineage>
        <taxon>Eukaryota</taxon>
        <taxon>Viridiplantae</taxon>
        <taxon>Streptophyta</taxon>
        <taxon>Embryophyta</taxon>
        <taxon>Tracheophyta</taxon>
        <taxon>Spermatophyta</taxon>
        <taxon>Magnoliopsida</taxon>
        <taxon>Ranunculales</taxon>
        <taxon>Menispermaceae</taxon>
        <taxon>Menispermoideae</taxon>
        <taxon>Cissampelideae</taxon>
        <taxon>Stephania</taxon>
    </lineage>
</organism>
<reference evidence="1 2" key="1">
    <citation type="submission" date="2024-01" db="EMBL/GenBank/DDBJ databases">
        <title>Genome assemblies of Stephania.</title>
        <authorList>
            <person name="Yang L."/>
        </authorList>
    </citation>
    <scope>NUCLEOTIDE SEQUENCE [LARGE SCALE GENOMIC DNA]</scope>
    <source>
        <strain evidence="1">YNDBR</strain>
        <tissue evidence="1">Leaf</tissue>
    </source>
</reference>
<dbReference type="EMBL" id="JBBNAF010000009">
    <property type="protein sequence ID" value="KAK9114133.1"/>
    <property type="molecule type" value="Genomic_DNA"/>
</dbReference>
<proteinExistence type="predicted"/>
<sequence>MAPTLLIHIASVSFTGAALPPFKVVVLLVEVDDLLVIVVLNPFSSKLRVLRLRGHLQYGTFGGFSQVSFRLEMALEEDIPELLNRCTMSREEEEEVKIIDKLKGDQAGLCKRIIFGSLASHQNFNKGGKVTHKSHFYDHYVEGQLEIQYISSMLAHSQGLRKKKSVSLQDYPTSGDESSRGEYERLRNYAPSRGVNEFSAIQKSRELMLREEVHKNDIETHKDRPVGKEKGHFMEHLINIVPDSPNQAGIIIDV</sequence>
<name>A0AAP0IEV2_9MAGN</name>
<comment type="caution">
    <text evidence="1">The sequence shown here is derived from an EMBL/GenBank/DDBJ whole genome shotgun (WGS) entry which is preliminary data.</text>
</comment>